<proteinExistence type="inferred from homology"/>
<dbReference type="InterPro" id="IPR051447">
    <property type="entry name" value="Lipoprotein-release_system"/>
</dbReference>
<keyword evidence="6 7" id="KW-0472">Membrane</keyword>
<evidence type="ECO:0000256" key="2">
    <source>
        <dbReference type="ARBA" id="ARBA00005236"/>
    </source>
</evidence>
<gene>
    <name evidence="10" type="ORF">C8R21_101178</name>
</gene>
<dbReference type="InterPro" id="IPR025857">
    <property type="entry name" value="MacB_PCD"/>
</dbReference>
<dbReference type="PANTHER" id="PTHR30489">
    <property type="entry name" value="LIPOPROTEIN-RELEASING SYSTEM TRANSMEMBRANE PROTEIN LOLE"/>
    <property type="match status" value="1"/>
</dbReference>
<dbReference type="GO" id="GO:0098797">
    <property type="term" value="C:plasma membrane protein complex"/>
    <property type="evidence" value="ECO:0007669"/>
    <property type="project" value="TreeGrafter"/>
</dbReference>
<feature type="domain" description="MacB-like periplasmic core" evidence="9">
    <location>
        <begin position="22"/>
        <end position="243"/>
    </location>
</feature>
<organism evidence="10 11">
    <name type="scientific">Nitrosospira multiformis</name>
    <dbReference type="NCBI Taxonomy" id="1231"/>
    <lineage>
        <taxon>Bacteria</taxon>
        <taxon>Pseudomonadati</taxon>
        <taxon>Pseudomonadota</taxon>
        <taxon>Betaproteobacteria</taxon>
        <taxon>Nitrosomonadales</taxon>
        <taxon>Nitrosomonadaceae</taxon>
        <taxon>Nitrosospira</taxon>
    </lineage>
</organism>
<dbReference type="RefSeq" id="WP_258192179.1">
    <property type="nucleotide sequence ID" value="NZ_QAOK01000001.1"/>
</dbReference>
<feature type="transmembrane region" description="Helical" evidence="7">
    <location>
        <begin position="23"/>
        <end position="48"/>
    </location>
</feature>
<dbReference type="Pfam" id="PF02687">
    <property type="entry name" value="FtsX"/>
    <property type="match status" value="1"/>
</dbReference>
<feature type="domain" description="ABC3 transporter permease C-terminal" evidence="8">
    <location>
        <begin position="278"/>
        <end position="401"/>
    </location>
</feature>
<comment type="subcellular location">
    <subcellularLocation>
        <location evidence="1">Cell membrane</location>
        <topology evidence="1">Multi-pass membrane protein</topology>
    </subcellularLocation>
</comment>
<comment type="caution">
    <text evidence="10">The sequence shown here is derived from an EMBL/GenBank/DDBJ whole genome shotgun (WGS) entry which is preliminary data.</text>
</comment>
<evidence type="ECO:0000256" key="1">
    <source>
        <dbReference type="ARBA" id="ARBA00004651"/>
    </source>
</evidence>
<comment type="similarity">
    <text evidence="2">Belongs to the ABC-4 integral membrane protein family. LolC/E subfamily.</text>
</comment>
<dbReference type="Proteomes" id="UP000244152">
    <property type="component" value="Unassembled WGS sequence"/>
</dbReference>
<evidence type="ECO:0000259" key="8">
    <source>
        <dbReference type="Pfam" id="PF02687"/>
    </source>
</evidence>
<accession>A0A2T5II24</accession>
<keyword evidence="4 7" id="KW-0812">Transmembrane</keyword>
<name>A0A2T5II24_9PROT</name>
<evidence type="ECO:0000256" key="4">
    <source>
        <dbReference type="ARBA" id="ARBA00022692"/>
    </source>
</evidence>
<reference evidence="10 11" key="1">
    <citation type="submission" date="2018-04" db="EMBL/GenBank/DDBJ databases">
        <title>Active sludge and wastewater microbial communities from Klosterneuburg, Austria.</title>
        <authorList>
            <person name="Wagner M."/>
        </authorList>
    </citation>
    <scope>NUCLEOTIDE SEQUENCE [LARGE SCALE GENOMIC DNA]</scope>
    <source>
        <strain evidence="10 11">Nl12</strain>
    </source>
</reference>
<evidence type="ECO:0000313" key="10">
    <source>
        <dbReference type="EMBL" id="PTQ83484.1"/>
    </source>
</evidence>
<evidence type="ECO:0000259" key="9">
    <source>
        <dbReference type="Pfam" id="PF12704"/>
    </source>
</evidence>
<dbReference type="EMBL" id="QAOK01000001">
    <property type="protein sequence ID" value="PTQ83484.1"/>
    <property type="molecule type" value="Genomic_DNA"/>
</dbReference>
<feature type="transmembrane region" description="Helical" evidence="7">
    <location>
        <begin position="373"/>
        <end position="394"/>
    </location>
</feature>
<evidence type="ECO:0000256" key="5">
    <source>
        <dbReference type="ARBA" id="ARBA00022989"/>
    </source>
</evidence>
<keyword evidence="5 7" id="KW-1133">Transmembrane helix</keyword>
<evidence type="ECO:0000256" key="7">
    <source>
        <dbReference type="SAM" id="Phobius"/>
    </source>
</evidence>
<protein>
    <submittedName>
        <fullName evidence="10">Putative ABC transport system permease protein</fullName>
    </submittedName>
</protein>
<evidence type="ECO:0000256" key="6">
    <source>
        <dbReference type="ARBA" id="ARBA00023136"/>
    </source>
</evidence>
<keyword evidence="3" id="KW-1003">Cell membrane</keyword>
<dbReference type="GO" id="GO:0044874">
    <property type="term" value="P:lipoprotein localization to outer membrane"/>
    <property type="evidence" value="ECO:0007669"/>
    <property type="project" value="TreeGrafter"/>
</dbReference>
<dbReference type="PANTHER" id="PTHR30489:SF0">
    <property type="entry name" value="LIPOPROTEIN-RELEASING SYSTEM TRANSMEMBRANE PROTEIN LOLE"/>
    <property type="match status" value="1"/>
</dbReference>
<dbReference type="Pfam" id="PF12704">
    <property type="entry name" value="MacB_PCD"/>
    <property type="match status" value="1"/>
</dbReference>
<feature type="transmembrane region" description="Helical" evidence="7">
    <location>
        <begin position="274"/>
        <end position="293"/>
    </location>
</feature>
<evidence type="ECO:0000256" key="3">
    <source>
        <dbReference type="ARBA" id="ARBA00022475"/>
    </source>
</evidence>
<evidence type="ECO:0000313" key="11">
    <source>
        <dbReference type="Proteomes" id="UP000244152"/>
    </source>
</evidence>
<sequence>MKIFWLDFKLAYRNIARQKRRSMIAIGAVTFGISALILANGFIAWIFLDFRESTINSHLGHLQITRPGYFEAGKADPNAFLLPQAMPELEKGGESHRIKTVAPRLSFSGLISHGESTVSFIGDGVSPQEQAVFGNAVQISAGQNLSAEHSSGIIVGEGLARNLGVKVGDHVILLATTASRGTNAVEVTIRGLFSTVTKSYDDAAIRVPIEMAHRLLRTNGAHVWAVLLNDTAQTDTMLTALRNKLKNDDLEIVPWYSLADFYNKTVSLFTKQIHGIRIIIAIIILLSITNTMTMNVMERIGEIGTSLALGVKRIGIMRLFLAEGILIGSAGGLLGLALGLLLSGVISSIGIPMPPPPGMARGYTGQILVTPDIALQSLALAIGTTLAASIYPAWRASRMNIVDALRHNR</sequence>
<feature type="transmembrane region" description="Helical" evidence="7">
    <location>
        <begin position="320"/>
        <end position="353"/>
    </location>
</feature>
<dbReference type="InterPro" id="IPR003838">
    <property type="entry name" value="ABC3_permease_C"/>
</dbReference>
<dbReference type="AlphaFoldDB" id="A0A2T5II24"/>